<proteinExistence type="predicted"/>
<reference evidence="2 3" key="1">
    <citation type="submission" date="2018-11" db="EMBL/GenBank/DDBJ databases">
        <title>Sequencing the genomes of 1000 actinobacteria strains.</title>
        <authorList>
            <person name="Klenk H.-P."/>
        </authorList>
    </citation>
    <scope>NUCLEOTIDE SEQUENCE [LARGE SCALE GENOMIC DNA]</scope>
    <source>
        <strain evidence="2 3">DSM 44231</strain>
    </source>
</reference>
<evidence type="ECO:0000313" key="2">
    <source>
        <dbReference type="EMBL" id="ROP35518.1"/>
    </source>
</evidence>
<organism evidence="2 3">
    <name type="scientific">Saccharothrix texasensis</name>
    <dbReference type="NCBI Taxonomy" id="103734"/>
    <lineage>
        <taxon>Bacteria</taxon>
        <taxon>Bacillati</taxon>
        <taxon>Actinomycetota</taxon>
        <taxon>Actinomycetes</taxon>
        <taxon>Pseudonocardiales</taxon>
        <taxon>Pseudonocardiaceae</taxon>
        <taxon>Saccharothrix</taxon>
    </lineage>
</organism>
<dbReference type="AlphaFoldDB" id="A0A3N1GZ43"/>
<evidence type="ECO:0000313" key="3">
    <source>
        <dbReference type="Proteomes" id="UP000268727"/>
    </source>
</evidence>
<keyword evidence="1" id="KW-0472">Membrane</keyword>
<dbReference type="Proteomes" id="UP000268727">
    <property type="component" value="Unassembled WGS sequence"/>
</dbReference>
<keyword evidence="1" id="KW-0812">Transmembrane</keyword>
<evidence type="ECO:0000256" key="1">
    <source>
        <dbReference type="SAM" id="Phobius"/>
    </source>
</evidence>
<dbReference type="EMBL" id="RJKM01000001">
    <property type="protein sequence ID" value="ROP35518.1"/>
    <property type="molecule type" value="Genomic_DNA"/>
</dbReference>
<comment type="caution">
    <text evidence="2">The sequence shown here is derived from an EMBL/GenBank/DDBJ whole genome shotgun (WGS) entry which is preliminary data.</text>
</comment>
<name>A0A3N1GZ43_9PSEU</name>
<keyword evidence="3" id="KW-1185">Reference proteome</keyword>
<accession>A0A3N1GZ43</accession>
<dbReference type="RefSeq" id="WP_148088670.1">
    <property type="nucleotide sequence ID" value="NZ_RJKM01000001.1"/>
</dbReference>
<feature type="transmembrane region" description="Helical" evidence="1">
    <location>
        <begin position="19"/>
        <end position="40"/>
    </location>
</feature>
<protein>
    <submittedName>
        <fullName evidence="2">Uncharacterized protein</fullName>
    </submittedName>
</protein>
<dbReference type="OrthoDB" id="4330311at2"/>
<keyword evidence="1" id="KW-1133">Transmembrane helix</keyword>
<feature type="transmembrane region" description="Helical" evidence="1">
    <location>
        <begin position="46"/>
        <end position="67"/>
    </location>
</feature>
<sequence>MSGPGFVEVNPVGRGSNPLWRLISAVILATGPVIAAFGYVDGGADSAQLYVGGVLSLFLVPIGIGAWRATTRARNRLLRLEAVGLPATGEVLTAENDGGEVTNMILTVRISGPGTPPFETTVTTQPGPGTKPGSRLTVLVDPDDGTFLIRDFEDADFLSGSHDD</sequence>
<gene>
    <name evidence="2" type="ORF">EDD40_0749</name>
</gene>